<feature type="domain" description="ACT" evidence="4">
    <location>
        <begin position="138"/>
        <end position="212"/>
    </location>
</feature>
<dbReference type="SMART" id="SM00116">
    <property type="entry name" value="CBS"/>
    <property type="match status" value="2"/>
</dbReference>
<dbReference type="SUPFAM" id="SSF55021">
    <property type="entry name" value="ACT-like"/>
    <property type="match status" value="1"/>
</dbReference>
<dbReference type="InterPro" id="IPR045865">
    <property type="entry name" value="ACT-like_dom_sf"/>
</dbReference>
<dbReference type="InterPro" id="IPR000644">
    <property type="entry name" value="CBS_dom"/>
</dbReference>
<dbReference type="InterPro" id="IPR051257">
    <property type="entry name" value="Diverse_CBS-Domain"/>
</dbReference>
<evidence type="ECO:0000259" key="3">
    <source>
        <dbReference type="PROSITE" id="PS51371"/>
    </source>
</evidence>
<dbReference type="InterPro" id="IPR002912">
    <property type="entry name" value="ACT_dom"/>
</dbReference>
<proteinExistence type="predicted"/>
<dbReference type="EMBL" id="WXEY01000002">
    <property type="protein sequence ID" value="MZP28509.1"/>
    <property type="molecule type" value="Genomic_DNA"/>
</dbReference>
<feature type="domain" description="CBS" evidence="3">
    <location>
        <begin position="7"/>
        <end position="62"/>
    </location>
</feature>
<accession>A0A845L0Q9</accession>
<organism evidence="5 6">
    <name type="scientific">Heliomicrobium undosum</name>
    <dbReference type="NCBI Taxonomy" id="121734"/>
    <lineage>
        <taxon>Bacteria</taxon>
        <taxon>Bacillati</taxon>
        <taxon>Bacillota</taxon>
        <taxon>Clostridia</taxon>
        <taxon>Eubacteriales</taxon>
        <taxon>Heliobacteriaceae</taxon>
        <taxon>Heliomicrobium</taxon>
    </lineage>
</organism>
<evidence type="ECO:0000256" key="2">
    <source>
        <dbReference type="PROSITE-ProRule" id="PRU00703"/>
    </source>
</evidence>
<dbReference type="Pfam" id="PF00571">
    <property type="entry name" value="CBS"/>
    <property type="match status" value="2"/>
</dbReference>
<dbReference type="SUPFAM" id="SSF54631">
    <property type="entry name" value="CBS-domain pair"/>
    <property type="match status" value="1"/>
</dbReference>
<evidence type="ECO:0000256" key="1">
    <source>
        <dbReference type="ARBA" id="ARBA00023122"/>
    </source>
</evidence>
<dbReference type="AlphaFoldDB" id="A0A845L0Q9"/>
<evidence type="ECO:0000313" key="5">
    <source>
        <dbReference type="EMBL" id="MZP28509.1"/>
    </source>
</evidence>
<evidence type="ECO:0000259" key="4">
    <source>
        <dbReference type="PROSITE" id="PS51671"/>
    </source>
</evidence>
<keyword evidence="1 2" id="KW-0129">CBS domain</keyword>
<name>A0A845L0Q9_9FIRM</name>
<reference evidence="5 6" key="1">
    <citation type="submission" date="2020-01" db="EMBL/GenBank/DDBJ databases">
        <title>Whole-genome sequence of Heliobacterium undosum DSM 13378.</title>
        <authorList>
            <person name="Kyndt J.A."/>
            <person name="Meyer T.E."/>
        </authorList>
    </citation>
    <scope>NUCLEOTIDE SEQUENCE [LARGE SCALE GENOMIC DNA]</scope>
    <source>
        <strain evidence="5 6">DSM 13378</strain>
    </source>
</reference>
<dbReference type="Gene3D" id="3.10.580.10">
    <property type="entry name" value="CBS-domain"/>
    <property type="match status" value="1"/>
</dbReference>
<dbReference type="Gene3D" id="3.30.70.260">
    <property type="match status" value="1"/>
</dbReference>
<dbReference type="PANTHER" id="PTHR43080:SF2">
    <property type="entry name" value="CBS DOMAIN-CONTAINING PROTEIN"/>
    <property type="match status" value="1"/>
</dbReference>
<protein>
    <submittedName>
        <fullName evidence="5">CBS domain-containing protein</fullName>
    </submittedName>
</protein>
<dbReference type="PROSITE" id="PS51671">
    <property type="entry name" value="ACT"/>
    <property type="match status" value="1"/>
</dbReference>
<dbReference type="Pfam" id="PF01842">
    <property type="entry name" value="ACT"/>
    <property type="match status" value="1"/>
</dbReference>
<comment type="caution">
    <text evidence="5">The sequence shown here is derived from an EMBL/GenBank/DDBJ whole genome shotgun (WGS) entry which is preliminary data.</text>
</comment>
<dbReference type="RefSeq" id="WP_161254162.1">
    <property type="nucleotide sequence ID" value="NZ_WXEY01000002.1"/>
</dbReference>
<dbReference type="CDD" id="cd04584">
    <property type="entry name" value="CBS_pair_AcuB_like"/>
    <property type="match status" value="1"/>
</dbReference>
<feature type="domain" description="CBS" evidence="3">
    <location>
        <begin position="77"/>
        <end position="132"/>
    </location>
</feature>
<keyword evidence="6" id="KW-1185">Reference proteome</keyword>
<dbReference type="OrthoDB" id="9802114at2"/>
<dbReference type="PROSITE" id="PS51371">
    <property type="entry name" value="CBS"/>
    <property type="match status" value="2"/>
</dbReference>
<dbReference type="Proteomes" id="UP000463470">
    <property type="component" value="Unassembled WGS sequence"/>
</dbReference>
<gene>
    <name evidence="5" type="ORF">GTO91_02060</name>
</gene>
<evidence type="ECO:0000313" key="6">
    <source>
        <dbReference type="Proteomes" id="UP000463470"/>
    </source>
</evidence>
<dbReference type="InterPro" id="IPR046342">
    <property type="entry name" value="CBS_dom_sf"/>
</dbReference>
<dbReference type="PANTHER" id="PTHR43080">
    <property type="entry name" value="CBS DOMAIN-CONTAINING PROTEIN CBSX3, MITOCHONDRIAL"/>
    <property type="match status" value="1"/>
</dbReference>
<sequence>MLVEDIMIRQVHVVGPETTVLEALTLAERKRVRHLPVVDEGRLLGIISDRDLRDVKPSILEADNLEILSTTRVKDIVHTSIITVHPLDAIEDAAKMLYDHRIGCLPVVQAGKLVGIITTTDLLHAIVDMMGMGQPGSYLEVEVPDRPGALLDIARIMKAHGVNIISTFVNPARQRSSRVIALRIATFDPRQIIQEIGEAGYAVVFPMALKGE</sequence>